<comment type="caution">
    <text evidence="3">The sequence shown here is derived from an EMBL/GenBank/DDBJ whole genome shotgun (WGS) entry which is preliminary data.</text>
</comment>
<feature type="modified residue" description="4-aspartylphosphate" evidence="1">
    <location>
        <position position="60"/>
    </location>
</feature>
<sequence length="137" mass="15515">MRTYTILIAENDEDERFFMQQGFDEASGLFEVEALVKNGDDLLEWLTLNAPRKPDVILSDLNMPGKNGYDLINELKALPAYASIPVIIASTSPIQSTIERCLTLGAADYIIKPETFIEYGPFIRELHQRIIQKELIP</sequence>
<evidence type="ECO:0000256" key="1">
    <source>
        <dbReference type="PROSITE-ProRule" id="PRU00169"/>
    </source>
</evidence>
<dbReference type="Proteomes" id="UP000239590">
    <property type="component" value="Unassembled WGS sequence"/>
</dbReference>
<dbReference type="InterPro" id="IPR011006">
    <property type="entry name" value="CheY-like_superfamily"/>
</dbReference>
<dbReference type="Gene3D" id="3.40.50.2300">
    <property type="match status" value="1"/>
</dbReference>
<gene>
    <name evidence="3" type="ORF">C5O19_10320</name>
</gene>
<dbReference type="GO" id="GO:0000160">
    <property type="term" value="P:phosphorelay signal transduction system"/>
    <property type="evidence" value="ECO:0007669"/>
    <property type="project" value="InterPro"/>
</dbReference>
<dbReference type="AlphaFoldDB" id="A0A2S7IQK3"/>
<dbReference type="Pfam" id="PF00072">
    <property type="entry name" value="Response_reg"/>
    <property type="match status" value="1"/>
</dbReference>
<keyword evidence="4" id="KW-1185">Reference proteome</keyword>
<evidence type="ECO:0000259" key="2">
    <source>
        <dbReference type="PROSITE" id="PS50110"/>
    </source>
</evidence>
<evidence type="ECO:0000313" key="3">
    <source>
        <dbReference type="EMBL" id="PQA59994.1"/>
    </source>
</evidence>
<dbReference type="SUPFAM" id="SSF52172">
    <property type="entry name" value="CheY-like"/>
    <property type="match status" value="1"/>
</dbReference>
<dbReference type="RefSeq" id="WP_104711898.1">
    <property type="nucleotide sequence ID" value="NZ_PTRA01000001.1"/>
</dbReference>
<evidence type="ECO:0000313" key="4">
    <source>
        <dbReference type="Proteomes" id="UP000239590"/>
    </source>
</evidence>
<dbReference type="PANTHER" id="PTHR44520:SF2">
    <property type="entry name" value="RESPONSE REGULATOR RCP1"/>
    <property type="match status" value="1"/>
</dbReference>
<dbReference type="OrthoDB" id="673307at2"/>
<protein>
    <submittedName>
        <fullName evidence="3">Response regulator</fullName>
    </submittedName>
</protein>
<accession>A0A2S7IQK3</accession>
<dbReference type="SMART" id="SM00448">
    <property type="entry name" value="REC"/>
    <property type="match status" value="1"/>
</dbReference>
<dbReference type="EMBL" id="PTRA01000001">
    <property type="protein sequence ID" value="PQA59994.1"/>
    <property type="molecule type" value="Genomic_DNA"/>
</dbReference>
<dbReference type="InterPro" id="IPR052893">
    <property type="entry name" value="TCS_response_regulator"/>
</dbReference>
<organism evidence="3 4">
    <name type="scientific">Siphonobacter curvatus</name>
    <dbReference type="NCBI Taxonomy" id="2094562"/>
    <lineage>
        <taxon>Bacteria</taxon>
        <taxon>Pseudomonadati</taxon>
        <taxon>Bacteroidota</taxon>
        <taxon>Cytophagia</taxon>
        <taxon>Cytophagales</taxon>
        <taxon>Cytophagaceae</taxon>
        <taxon>Siphonobacter</taxon>
    </lineage>
</organism>
<keyword evidence="1" id="KW-0597">Phosphoprotein</keyword>
<proteinExistence type="predicted"/>
<dbReference type="InterPro" id="IPR001789">
    <property type="entry name" value="Sig_transdc_resp-reg_receiver"/>
</dbReference>
<feature type="domain" description="Response regulatory" evidence="2">
    <location>
        <begin position="5"/>
        <end position="127"/>
    </location>
</feature>
<reference evidence="4" key="1">
    <citation type="submission" date="2018-02" db="EMBL/GenBank/DDBJ databases">
        <title>Genome sequencing of Solimonas sp. HR-BB.</title>
        <authorList>
            <person name="Lee Y."/>
            <person name="Jeon C.O."/>
        </authorList>
    </citation>
    <scope>NUCLEOTIDE SEQUENCE [LARGE SCALE GENOMIC DNA]</scope>
    <source>
        <strain evidence="4">HR-U</strain>
    </source>
</reference>
<name>A0A2S7IQK3_9BACT</name>
<dbReference type="PANTHER" id="PTHR44520">
    <property type="entry name" value="RESPONSE REGULATOR RCP1-RELATED"/>
    <property type="match status" value="1"/>
</dbReference>
<dbReference type="PROSITE" id="PS50110">
    <property type="entry name" value="RESPONSE_REGULATORY"/>
    <property type="match status" value="1"/>
</dbReference>